<reference evidence="1" key="2">
    <citation type="submission" date="2022-06" db="UniProtKB">
        <authorList>
            <consortium name="EnsemblMetazoa"/>
        </authorList>
    </citation>
    <scope>IDENTIFICATION</scope>
    <source>
        <strain evidence="1">PS312</strain>
    </source>
</reference>
<accession>A0A454XJE6</accession>
<name>A0A454XJE6_PRIPA</name>
<evidence type="ECO:0000313" key="1">
    <source>
        <dbReference type="EnsemblMetazoa" id="PPA34905.1"/>
    </source>
</evidence>
<sequence length="67" mass="7528">MLQRCWDMLAEILAFVKESMTPNGEYCTITLSPKPSTAWTRGSLIIDSKGAIDSRSLREDFKEAFGL</sequence>
<organism evidence="1 2">
    <name type="scientific">Pristionchus pacificus</name>
    <name type="common">Parasitic nematode worm</name>
    <dbReference type="NCBI Taxonomy" id="54126"/>
    <lineage>
        <taxon>Eukaryota</taxon>
        <taxon>Metazoa</taxon>
        <taxon>Ecdysozoa</taxon>
        <taxon>Nematoda</taxon>
        <taxon>Chromadorea</taxon>
        <taxon>Rhabditida</taxon>
        <taxon>Rhabditina</taxon>
        <taxon>Diplogasteromorpha</taxon>
        <taxon>Diplogasteroidea</taxon>
        <taxon>Neodiplogasteridae</taxon>
        <taxon>Pristionchus</taxon>
    </lineage>
</organism>
<accession>A0A8R1UQZ9</accession>
<proteinExistence type="predicted"/>
<keyword evidence="2" id="KW-1185">Reference proteome</keyword>
<evidence type="ECO:0000313" key="2">
    <source>
        <dbReference type="Proteomes" id="UP000005239"/>
    </source>
</evidence>
<reference evidence="2" key="1">
    <citation type="journal article" date="2008" name="Nat. Genet.">
        <title>The Pristionchus pacificus genome provides a unique perspective on nematode lifestyle and parasitism.</title>
        <authorList>
            <person name="Dieterich C."/>
            <person name="Clifton S.W."/>
            <person name="Schuster L.N."/>
            <person name="Chinwalla A."/>
            <person name="Delehaunty K."/>
            <person name="Dinkelacker I."/>
            <person name="Fulton L."/>
            <person name="Fulton R."/>
            <person name="Godfrey J."/>
            <person name="Minx P."/>
            <person name="Mitreva M."/>
            <person name="Roeseler W."/>
            <person name="Tian H."/>
            <person name="Witte H."/>
            <person name="Yang S.P."/>
            <person name="Wilson R.K."/>
            <person name="Sommer R.J."/>
        </authorList>
    </citation>
    <scope>NUCLEOTIDE SEQUENCE [LARGE SCALE GENOMIC DNA]</scope>
    <source>
        <strain evidence="2">PS312</strain>
    </source>
</reference>
<dbReference type="Proteomes" id="UP000005239">
    <property type="component" value="Unassembled WGS sequence"/>
</dbReference>
<protein>
    <submittedName>
        <fullName evidence="1">Uncharacterized protein</fullName>
    </submittedName>
</protein>
<gene>
    <name evidence="1" type="primary">WBGene00273274</name>
</gene>
<dbReference type="AlphaFoldDB" id="A0A454XJE6"/>
<dbReference type="EnsemblMetazoa" id="PPA34905.1">
    <property type="protein sequence ID" value="PPA34905.1"/>
    <property type="gene ID" value="WBGene00273274"/>
</dbReference>